<dbReference type="Pfam" id="PF06477">
    <property type="entry name" value="DUF1091"/>
    <property type="match status" value="1"/>
</dbReference>
<organism evidence="1">
    <name type="scientific">Drosophila rhopaloa</name>
    <name type="common">Fruit fly</name>
    <dbReference type="NCBI Taxonomy" id="1041015"/>
    <lineage>
        <taxon>Eukaryota</taxon>
        <taxon>Metazoa</taxon>
        <taxon>Ecdysozoa</taxon>
        <taxon>Arthropoda</taxon>
        <taxon>Hexapoda</taxon>
        <taxon>Insecta</taxon>
        <taxon>Pterygota</taxon>
        <taxon>Neoptera</taxon>
        <taxon>Endopterygota</taxon>
        <taxon>Diptera</taxon>
        <taxon>Brachycera</taxon>
        <taxon>Muscomorpha</taxon>
        <taxon>Ephydroidea</taxon>
        <taxon>Drosophilidae</taxon>
        <taxon>Drosophila</taxon>
        <taxon>Sophophora</taxon>
    </lineage>
</organism>
<dbReference type="PANTHER" id="PTHR21112:SF0">
    <property type="entry name" value="CHEMOSENSORY PROTEIN A 29A-RELATED"/>
    <property type="match status" value="1"/>
</dbReference>
<accession>A0A6P4F0M8</accession>
<dbReference type="AlphaFoldDB" id="A0A6P4F0M8"/>
<proteinExistence type="predicted"/>
<protein>
    <submittedName>
        <fullName evidence="1">Uncharacterized protein LOC108045923</fullName>
    </submittedName>
</protein>
<dbReference type="OrthoDB" id="7925769at2759"/>
<reference evidence="1" key="1">
    <citation type="submission" date="2025-08" db="UniProtKB">
        <authorList>
            <consortium name="RefSeq"/>
        </authorList>
    </citation>
    <scope>IDENTIFICATION</scope>
</reference>
<dbReference type="InterPro" id="IPR010512">
    <property type="entry name" value="DUF1091"/>
</dbReference>
<evidence type="ECO:0000313" key="1">
    <source>
        <dbReference type="RefSeq" id="XP_016980903.1"/>
    </source>
</evidence>
<dbReference type="GeneID" id="108045923"/>
<dbReference type="RefSeq" id="XP_016980903.1">
    <property type="nucleotide sequence ID" value="XM_017125414.1"/>
</dbReference>
<dbReference type="PANTHER" id="PTHR21112">
    <property type="entry name" value="CHEMOSENSORY PROTEIN A 29A-RELATED"/>
    <property type="match status" value="1"/>
</dbReference>
<sequence>MSLRHSYDVGFVSFKATGSSVMDYQFRILGRDRRLNGTLTLTEDVGGEHFSEEFQTYIDSSGSGEYKLLPFSLPRQPVCEAIESYWRYFAASVKFGENTNGPFGNDTCPLLKGHYFFKDIIINSDDWPFVMPRDSINEPRQSPVLVLPISWLLDVNVDEDEDANEG</sequence>
<name>A0A6P4F0M8_DRORH</name>
<gene>
    <name evidence="1" type="primary">LOC108045923</name>
</gene>
<dbReference type="RefSeq" id="XP_016980903.2">
    <property type="nucleotide sequence ID" value="XM_017125414.2"/>
</dbReference>